<dbReference type="InterPro" id="IPR045017">
    <property type="entry name" value="DECR2-like"/>
</dbReference>
<dbReference type="Gene3D" id="3.40.50.720">
    <property type="entry name" value="NAD(P)-binding Rossmann-like Domain"/>
    <property type="match status" value="1"/>
</dbReference>
<dbReference type="InterPro" id="IPR036291">
    <property type="entry name" value="NAD(P)-bd_dom_sf"/>
</dbReference>
<gene>
    <name evidence="3" type="ORF">RM532_12055</name>
</gene>
<dbReference type="PANTHER" id="PTHR43296">
    <property type="entry name" value="PEROXISOMAL 2,4-DIENOYL-COA REDUCTASE"/>
    <property type="match status" value="1"/>
</dbReference>
<dbReference type="CDD" id="cd05369">
    <property type="entry name" value="TER_DECR_SDR_a"/>
    <property type="match status" value="1"/>
</dbReference>
<dbReference type="PRINTS" id="PR00081">
    <property type="entry name" value="GDHRDH"/>
</dbReference>
<keyword evidence="1" id="KW-0521">NADP</keyword>
<accession>A0ABU3C2B0</accession>
<protein>
    <submittedName>
        <fullName evidence="3">SDR family oxidoreductase</fullName>
    </submittedName>
</protein>
<dbReference type="NCBIfam" id="NF005752">
    <property type="entry name" value="PRK07576.1"/>
    <property type="match status" value="1"/>
</dbReference>
<comment type="caution">
    <text evidence="3">The sequence shown here is derived from an EMBL/GenBank/DDBJ whole genome shotgun (WGS) entry which is preliminary data.</text>
</comment>
<evidence type="ECO:0000256" key="2">
    <source>
        <dbReference type="ARBA" id="ARBA00023002"/>
    </source>
</evidence>
<dbReference type="Proteomes" id="UP001251857">
    <property type="component" value="Unassembled WGS sequence"/>
</dbReference>
<keyword evidence="4" id="KW-1185">Reference proteome</keyword>
<dbReference type="InterPro" id="IPR002347">
    <property type="entry name" value="SDR_fam"/>
</dbReference>
<dbReference type="RefSeq" id="WP_311653583.1">
    <property type="nucleotide sequence ID" value="NZ_JAVRIB010000012.1"/>
</dbReference>
<reference evidence="3 4" key="1">
    <citation type="submission" date="2023-09" db="EMBL/GenBank/DDBJ databases">
        <authorList>
            <person name="Rey-Velasco X."/>
        </authorList>
    </citation>
    <scope>NUCLEOTIDE SEQUENCE [LARGE SCALE GENOMIC DNA]</scope>
    <source>
        <strain evidence="3 4">W335</strain>
    </source>
</reference>
<evidence type="ECO:0000313" key="3">
    <source>
        <dbReference type="EMBL" id="MDT0635682.1"/>
    </source>
</evidence>
<organism evidence="3 4">
    <name type="scientific">Spectribacter hydrogenoxidans</name>
    <dbReference type="NCBI Taxonomy" id="3075608"/>
    <lineage>
        <taxon>Bacteria</taxon>
        <taxon>Pseudomonadati</taxon>
        <taxon>Pseudomonadota</taxon>
        <taxon>Gammaproteobacteria</taxon>
        <taxon>Salinisphaerales</taxon>
        <taxon>Salinisphaeraceae</taxon>
        <taxon>Spectribacter</taxon>
    </lineage>
</organism>
<dbReference type="SUPFAM" id="SSF51735">
    <property type="entry name" value="NAD(P)-binding Rossmann-fold domains"/>
    <property type="match status" value="1"/>
</dbReference>
<proteinExistence type="predicted"/>
<evidence type="ECO:0000313" key="4">
    <source>
        <dbReference type="Proteomes" id="UP001251857"/>
    </source>
</evidence>
<keyword evidence="2" id="KW-0560">Oxidoreductase</keyword>
<dbReference type="EMBL" id="JAVRIB010000012">
    <property type="protein sequence ID" value="MDT0635682.1"/>
    <property type="molecule type" value="Genomic_DNA"/>
</dbReference>
<evidence type="ECO:0000256" key="1">
    <source>
        <dbReference type="ARBA" id="ARBA00022857"/>
    </source>
</evidence>
<dbReference type="Pfam" id="PF13561">
    <property type="entry name" value="adh_short_C2"/>
    <property type="match status" value="1"/>
</dbReference>
<dbReference type="PANTHER" id="PTHR43296:SF2">
    <property type="entry name" value="PEROXISOMAL 2,4-DIENOYL-COA REDUCTASE [(3E)-ENOYL-COA-PRODUCING]"/>
    <property type="match status" value="1"/>
</dbReference>
<name>A0ABU3C2B0_9GAMM</name>
<sequence length="277" mass="28579">MNLEDIFATTLFDGQTVFITGGGSGINLGVAQCFARLGANIAICGRTQSKLNDAAAMLETLGAEVVAQAADVRDMDALAEAMATTESQLGPINVLVAGAAGNFTAPTEKLSSNGFRTVIDIDLVGAFNAARAAFEQLRQTRGCLIFISAGQAQAPFEFQAHAGAAKAGVDNLMKTLALEWGPYGIRANSVLPGWIADTEGLKRLAPPGSEHRIADEVPIRRMGDTTDVGALACFLASPLAGYVTGNVVAADGGMMLRGSGIWTQVIGAMLAETDASG</sequence>